<evidence type="ECO:0000256" key="9">
    <source>
        <dbReference type="ARBA" id="ARBA00047337"/>
    </source>
</evidence>
<sequence length="208" mass="23700">MLHGRGSNAQRFAHDMSHIFPQAPLRRCTARKRMKMNVWFDSASFEDPSIHEHLHIEGIHENARVLGEIIQAEAELVGLNRTRIGELLSGEQDIKHEDDAFCFEAEDKKEKALSNGETKLTEAASFICEEMLDTEFHVQEFKTLQSTPIITEHGEKDDVVPIALGQRLVNTLQTLGFQVESKRYPDLGHWFEVPQGIDDMARFLASQM</sequence>
<comment type="function">
    <text evidence="7">Hydrolyzes fatty acids from S-acylated cysteine residues in proteins with a strong preference for palmitoylated G-alpha proteins over other acyl substrates. Mediates the deacylation of G-alpha proteins such as GPA1 in vivo, but has weak or no activity toward palmitoylated Ras proteins. Has weak lysophospholipase activity in vitro; however such activity may not exist in vivo.</text>
</comment>
<dbReference type="Pfam" id="PF02230">
    <property type="entry name" value="Abhydrolase_2"/>
    <property type="match status" value="1"/>
</dbReference>
<keyword evidence="6" id="KW-0443">Lipid metabolism</keyword>
<reference evidence="11" key="1">
    <citation type="submission" date="2021-03" db="EMBL/GenBank/DDBJ databases">
        <authorList>
            <person name="Tagirdzhanova G."/>
        </authorList>
    </citation>
    <scope>NUCLEOTIDE SEQUENCE</scope>
</reference>
<dbReference type="GO" id="GO:0006631">
    <property type="term" value="P:fatty acid metabolic process"/>
    <property type="evidence" value="ECO:0007669"/>
    <property type="project" value="UniProtKB-KW"/>
</dbReference>
<evidence type="ECO:0000256" key="1">
    <source>
        <dbReference type="ARBA" id="ARBA00006499"/>
    </source>
</evidence>
<keyword evidence="5" id="KW-0378">Hydrolase</keyword>
<evidence type="ECO:0000313" key="11">
    <source>
        <dbReference type="EMBL" id="CAF9931328.1"/>
    </source>
</evidence>
<name>A0A8H3ITF2_9LECA</name>
<comment type="caution">
    <text evidence="11">The sequence shown here is derived from an EMBL/GenBank/DDBJ whole genome shotgun (WGS) entry which is preliminary data.</text>
</comment>
<comment type="catalytic activity">
    <reaction evidence="9">
        <text>S-hexadecanoyl-L-cysteinyl-[protein] + H2O = L-cysteinyl-[protein] + hexadecanoate + H(+)</text>
        <dbReference type="Rhea" id="RHEA:19233"/>
        <dbReference type="Rhea" id="RHEA-COMP:10131"/>
        <dbReference type="Rhea" id="RHEA-COMP:11032"/>
        <dbReference type="ChEBI" id="CHEBI:7896"/>
        <dbReference type="ChEBI" id="CHEBI:15377"/>
        <dbReference type="ChEBI" id="CHEBI:15378"/>
        <dbReference type="ChEBI" id="CHEBI:29950"/>
        <dbReference type="ChEBI" id="CHEBI:74151"/>
        <dbReference type="EC" id="3.1.2.22"/>
    </reaction>
</comment>
<keyword evidence="6" id="KW-0276">Fatty acid metabolism</keyword>
<dbReference type="SUPFAM" id="SSF53474">
    <property type="entry name" value="alpha/beta-Hydrolases"/>
    <property type="match status" value="1"/>
</dbReference>
<feature type="domain" description="Phospholipase/carboxylesterase/thioesterase" evidence="10">
    <location>
        <begin position="118"/>
        <end position="205"/>
    </location>
</feature>
<dbReference type="PANTHER" id="PTHR10655">
    <property type="entry name" value="LYSOPHOSPHOLIPASE-RELATED"/>
    <property type="match status" value="1"/>
</dbReference>
<accession>A0A8H3ITF2</accession>
<dbReference type="GO" id="GO:0005737">
    <property type="term" value="C:cytoplasm"/>
    <property type="evidence" value="ECO:0007669"/>
    <property type="project" value="TreeGrafter"/>
</dbReference>
<evidence type="ECO:0000313" key="12">
    <source>
        <dbReference type="Proteomes" id="UP000664169"/>
    </source>
</evidence>
<dbReference type="Proteomes" id="UP000664169">
    <property type="component" value="Unassembled WGS sequence"/>
</dbReference>
<keyword evidence="12" id="KW-1185">Reference proteome</keyword>
<dbReference type="InterPro" id="IPR003140">
    <property type="entry name" value="PLipase/COase/thioEstase"/>
</dbReference>
<evidence type="ECO:0000256" key="4">
    <source>
        <dbReference type="ARBA" id="ARBA00022487"/>
    </source>
</evidence>
<dbReference type="PANTHER" id="PTHR10655:SF17">
    <property type="entry name" value="LYSOPHOSPHOLIPASE-LIKE PROTEIN 1"/>
    <property type="match status" value="1"/>
</dbReference>
<evidence type="ECO:0000256" key="7">
    <source>
        <dbReference type="ARBA" id="ARBA00029392"/>
    </source>
</evidence>
<evidence type="ECO:0000256" key="3">
    <source>
        <dbReference type="ARBA" id="ARBA00014923"/>
    </source>
</evidence>
<comment type="similarity">
    <text evidence="1">Belongs to the AB hydrolase superfamily. AB hydrolase 2 family.</text>
</comment>
<gene>
    <name evidence="11" type="ORF">GOMPHAMPRED_005885</name>
</gene>
<evidence type="ECO:0000256" key="6">
    <source>
        <dbReference type="ARBA" id="ARBA00022832"/>
    </source>
</evidence>
<evidence type="ECO:0000259" key="10">
    <source>
        <dbReference type="Pfam" id="PF02230"/>
    </source>
</evidence>
<organism evidence="11 12">
    <name type="scientific">Gomphillus americanus</name>
    <dbReference type="NCBI Taxonomy" id="1940652"/>
    <lineage>
        <taxon>Eukaryota</taxon>
        <taxon>Fungi</taxon>
        <taxon>Dikarya</taxon>
        <taxon>Ascomycota</taxon>
        <taxon>Pezizomycotina</taxon>
        <taxon>Lecanoromycetes</taxon>
        <taxon>OSLEUM clade</taxon>
        <taxon>Ostropomycetidae</taxon>
        <taxon>Ostropales</taxon>
        <taxon>Graphidaceae</taxon>
        <taxon>Gomphilloideae</taxon>
        <taxon>Gomphillus</taxon>
    </lineage>
</organism>
<dbReference type="Gene3D" id="3.40.50.1820">
    <property type="entry name" value="alpha/beta hydrolase"/>
    <property type="match status" value="2"/>
</dbReference>
<dbReference type="EC" id="3.1.2.22" evidence="2"/>
<proteinExistence type="inferred from homology"/>
<dbReference type="GO" id="GO:0008474">
    <property type="term" value="F:palmitoyl-(protein) hydrolase activity"/>
    <property type="evidence" value="ECO:0007669"/>
    <property type="project" value="UniProtKB-EC"/>
</dbReference>
<protein>
    <recommendedName>
        <fullName evidence="3">Acyl-protein thioesterase 1</fullName>
        <ecNumber evidence="2">3.1.2.22</ecNumber>
    </recommendedName>
    <alternativeName>
        <fullName evidence="8">Palmitoyl-protein hydrolase</fullName>
    </alternativeName>
</protein>
<evidence type="ECO:0000256" key="8">
    <source>
        <dbReference type="ARBA" id="ARBA00031195"/>
    </source>
</evidence>
<dbReference type="GO" id="GO:0052689">
    <property type="term" value="F:carboxylic ester hydrolase activity"/>
    <property type="evidence" value="ECO:0007669"/>
    <property type="project" value="UniProtKB-KW"/>
</dbReference>
<keyword evidence="4" id="KW-0719">Serine esterase</keyword>
<dbReference type="EMBL" id="CAJPDQ010000038">
    <property type="protein sequence ID" value="CAF9931328.1"/>
    <property type="molecule type" value="Genomic_DNA"/>
</dbReference>
<dbReference type="AlphaFoldDB" id="A0A8H3ITF2"/>
<dbReference type="OrthoDB" id="2418081at2759"/>
<evidence type="ECO:0000256" key="2">
    <source>
        <dbReference type="ARBA" id="ARBA00012423"/>
    </source>
</evidence>
<dbReference type="InterPro" id="IPR050565">
    <property type="entry name" value="LYPA1-2/EST-like"/>
</dbReference>
<evidence type="ECO:0000256" key="5">
    <source>
        <dbReference type="ARBA" id="ARBA00022801"/>
    </source>
</evidence>
<dbReference type="InterPro" id="IPR029058">
    <property type="entry name" value="AB_hydrolase_fold"/>
</dbReference>